<organism evidence="1 2">
    <name type="scientific">Calicophoron daubneyi</name>
    <name type="common">Rumen fluke</name>
    <name type="synonym">Paramphistomum daubneyi</name>
    <dbReference type="NCBI Taxonomy" id="300641"/>
    <lineage>
        <taxon>Eukaryota</taxon>
        <taxon>Metazoa</taxon>
        <taxon>Spiralia</taxon>
        <taxon>Lophotrochozoa</taxon>
        <taxon>Platyhelminthes</taxon>
        <taxon>Trematoda</taxon>
        <taxon>Digenea</taxon>
        <taxon>Plagiorchiida</taxon>
        <taxon>Pronocephalata</taxon>
        <taxon>Paramphistomoidea</taxon>
        <taxon>Paramphistomidae</taxon>
        <taxon>Calicophoron</taxon>
    </lineage>
</organism>
<reference evidence="1" key="1">
    <citation type="submission" date="2024-06" db="EMBL/GenBank/DDBJ databases">
        <authorList>
            <person name="Liu X."/>
            <person name="Lenzi L."/>
            <person name="Haldenby T S."/>
            <person name="Uol C."/>
        </authorList>
    </citation>
    <scope>NUCLEOTIDE SEQUENCE</scope>
</reference>
<name>A0AAV2T4Y0_CALDB</name>
<accession>A0AAV2T4Y0</accession>
<proteinExistence type="predicted"/>
<comment type="caution">
    <text evidence="1">The sequence shown here is derived from an EMBL/GenBank/DDBJ whole genome shotgun (WGS) entry which is preliminary data.</text>
</comment>
<protein>
    <submittedName>
        <fullName evidence="1">Uncharacterized protein</fullName>
    </submittedName>
</protein>
<dbReference type="Proteomes" id="UP001497525">
    <property type="component" value="Unassembled WGS sequence"/>
</dbReference>
<dbReference type="EMBL" id="CAXLJL010000127">
    <property type="protein sequence ID" value="CAL5132533.1"/>
    <property type="molecule type" value="Genomic_DNA"/>
</dbReference>
<dbReference type="AlphaFoldDB" id="A0AAV2T4Y0"/>
<sequence length="120" mass="13759">MRHGRSTQQRVYCLQVSPGFNILYLSGPYDIAVAFAKKFASNDEDSDTSPCRGVARKRIGPFVGIRQIRQMRRRKTGIYQYHLPIFTVRLYRLCLGPLPHPQSHTRLCVQPVSVAVRMLV</sequence>
<evidence type="ECO:0000313" key="2">
    <source>
        <dbReference type="Proteomes" id="UP001497525"/>
    </source>
</evidence>
<evidence type="ECO:0000313" key="1">
    <source>
        <dbReference type="EMBL" id="CAL5132533.1"/>
    </source>
</evidence>
<gene>
    <name evidence="1" type="ORF">CDAUBV1_LOCUS5380</name>
</gene>